<protein>
    <submittedName>
        <fullName evidence="2">Uncharacterized protein</fullName>
    </submittedName>
</protein>
<evidence type="ECO:0000256" key="1">
    <source>
        <dbReference type="SAM" id="Phobius"/>
    </source>
</evidence>
<dbReference type="Proteomes" id="UP000199266">
    <property type="component" value="Unassembled WGS sequence"/>
</dbReference>
<organism evidence="2 3">
    <name type="scientific">Acetomicrobium thermoterrenum DSM 13490</name>
    <dbReference type="NCBI Taxonomy" id="1120987"/>
    <lineage>
        <taxon>Bacteria</taxon>
        <taxon>Thermotogati</taxon>
        <taxon>Synergistota</taxon>
        <taxon>Synergistia</taxon>
        <taxon>Synergistales</taxon>
        <taxon>Acetomicrobiaceae</taxon>
        <taxon>Acetomicrobium</taxon>
    </lineage>
</organism>
<evidence type="ECO:0000313" key="2">
    <source>
        <dbReference type="EMBL" id="SDX99575.1"/>
    </source>
</evidence>
<keyword evidence="1" id="KW-0472">Membrane</keyword>
<keyword evidence="1" id="KW-1133">Transmembrane helix</keyword>
<keyword evidence="3" id="KW-1185">Reference proteome</keyword>
<dbReference type="AlphaFoldDB" id="A0A1H3G938"/>
<keyword evidence="1" id="KW-0812">Transmembrane</keyword>
<reference evidence="3" key="1">
    <citation type="submission" date="2016-10" db="EMBL/GenBank/DDBJ databases">
        <authorList>
            <person name="Varghese N."/>
            <person name="Submissions S."/>
        </authorList>
    </citation>
    <scope>NUCLEOTIDE SEQUENCE [LARGE SCALE GENOMIC DNA]</scope>
    <source>
        <strain evidence="3">DSM 13490</strain>
    </source>
</reference>
<evidence type="ECO:0000313" key="3">
    <source>
        <dbReference type="Proteomes" id="UP000199266"/>
    </source>
</evidence>
<dbReference type="Pfam" id="PF20377">
    <property type="entry name" value="DUF6672"/>
    <property type="match status" value="1"/>
</dbReference>
<feature type="transmembrane region" description="Helical" evidence="1">
    <location>
        <begin position="6"/>
        <end position="26"/>
    </location>
</feature>
<proteinExistence type="predicted"/>
<accession>A0A1H3G938</accession>
<sequence>MKKRLIMQIGLVVLLIVISIFLYRIGKGFQLIVENKNFTLGDIVYEAEGPVRVTFDDEIQLDLKKNRADLAILVGYGKHKIKVEVLDNNGNTIRTVEKTFSLSGKEGDLVSIPALLNGSDKWIFRRNVT</sequence>
<dbReference type="InterPro" id="IPR046654">
    <property type="entry name" value="DUF6672"/>
</dbReference>
<dbReference type="EMBL" id="FNPD01000008">
    <property type="protein sequence ID" value="SDX99575.1"/>
    <property type="molecule type" value="Genomic_DNA"/>
</dbReference>
<name>A0A1H3G938_9BACT</name>
<gene>
    <name evidence="2" type="ORF">SAMN03080603_01403</name>
</gene>
<dbReference type="RefSeq" id="WP_091461634.1">
    <property type="nucleotide sequence ID" value="NZ_FNPD01000008.1"/>
</dbReference>